<dbReference type="Proteomes" id="UP000317638">
    <property type="component" value="Unassembled WGS sequence"/>
</dbReference>
<dbReference type="InterPro" id="IPR006153">
    <property type="entry name" value="Cation/H_exchanger_TM"/>
</dbReference>
<dbReference type="PANTHER" id="PTHR32507:SF0">
    <property type="entry name" value="NA(+)_H(+) ANTIPORTER 2-RELATED"/>
    <property type="match status" value="1"/>
</dbReference>
<dbReference type="EMBL" id="VKKG01000002">
    <property type="protein sequence ID" value="TRY19092.1"/>
    <property type="molecule type" value="Genomic_DNA"/>
</dbReference>
<dbReference type="GO" id="GO:0015297">
    <property type="term" value="F:antiporter activity"/>
    <property type="evidence" value="ECO:0007669"/>
    <property type="project" value="UniProtKB-KW"/>
</dbReference>
<dbReference type="OrthoDB" id="570124at2"/>
<comment type="caution">
    <text evidence="11">The sequence shown here is derived from an EMBL/GenBank/DDBJ whole genome shotgun (WGS) entry which is preliminary data.</text>
</comment>
<keyword evidence="4" id="KW-1003">Cell membrane</keyword>
<keyword evidence="2" id="KW-0813">Transport</keyword>
<keyword evidence="5 9" id="KW-0812">Transmembrane</keyword>
<evidence type="ECO:0000256" key="9">
    <source>
        <dbReference type="SAM" id="Phobius"/>
    </source>
</evidence>
<comment type="subcellular location">
    <subcellularLocation>
        <location evidence="1">Cell membrane</location>
        <topology evidence="1">Multi-pass membrane protein</topology>
    </subcellularLocation>
</comment>
<keyword evidence="6 9" id="KW-1133">Transmembrane helix</keyword>
<evidence type="ECO:0000256" key="7">
    <source>
        <dbReference type="ARBA" id="ARBA00023065"/>
    </source>
</evidence>
<keyword evidence="7" id="KW-0406">Ion transport</keyword>
<evidence type="ECO:0000256" key="4">
    <source>
        <dbReference type="ARBA" id="ARBA00022475"/>
    </source>
</evidence>
<feature type="domain" description="Cation/H+ exchanger transmembrane" evidence="10">
    <location>
        <begin position="12"/>
        <end position="413"/>
    </location>
</feature>
<evidence type="ECO:0000256" key="2">
    <source>
        <dbReference type="ARBA" id="ARBA00022448"/>
    </source>
</evidence>
<dbReference type="PANTHER" id="PTHR32507">
    <property type="entry name" value="NA(+)/H(+) ANTIPORTER 1"/>
    <property type="match status" value="1"/>
</dbReference>
<evidence type="ECO:0000256" key="3">
    <source>
        <dbReference type="ARBA" id="ARBA00022449"/>
    </source>
</evidence>
<feature type="transmembrane region" description="Helical" evidence="9">
    <location>
        <begin position="53"/>
        <end position="73"/>
    </location>
</feature>
<feature type="transmembrane region" description="Helical" evidence="9">
    <location>
        <begin position="180"/>
        <end position="202"/>
    </location>
</feature>
<keyword evidence="12" id="KW-1185">Reference proteome</keyword>
<dbReference type="Gene3D" id="1.20.1530.20">
    <property type="match status" value="1"/>
</dbReference>
<evidence type="ECO:0000259" key="10">
    <source>
        <dbReference type="Pfam" id="PF00999"/>
    </source>
</evidence>
<dbReference type="AlphaFoldDB" id="A0A553K308"/>
<reference evidence="11 12" key="1">
    <citation type="submission" date="2019-07" db="EMBL/GenBank/DDBJ databases">
        <authorList>
            <person name="Zhou L.-Y."/>
        </authorList>
    </citation>
    <scope>NUCLEOTIDE SEQUENCE [LARGE SCALE GENOMIC DNA]</scope>
    <source>
        <strain evidence="11 12">YIM 101269</strain>
    </source>
</reference>
<name>A0A553K308_9ACTN</name>
<protein>
    <submittedName>
        <fullName evidence="11">Sodium:proton antiporter</fullName>
    </submittedName>
</protein>
<dbReference type="InterPro" id="IPR038770">
    <property type="entry name" value="Na+/solute_symporter_sf"/>
</dbReference>
<feature type="transmembrane region" description="Helical" evidence="9">
    <location>
        <begin position="29"/>
        <end position="47"/>
    </location>
</feature>
<dbReference type="GO" id="GO:1902600">
    <property type="term" value="P:proton transmembrane transport"/>
    <property type="evidence" value="ECO:0007669"/>
    <property type="project" value="InterPro"/>
</dbReference>
<feature type="transmembrane region" description="Helical" evidence="9">
    <location>
        <begin position="145"/>
        <end position="168"/>
    </location>
</feature>
<keyword evidence="8 9" id="KW-0472">Membrane</keyword>
<evidence type="ECO:0000256" key="8">
    <source>
        <dbReference type="ARBA" id="ARBA00023136"/>
    </source>
</evidence>
<organism evidence="11 12">
    <name type="scientific">Tessaracoccus rhinocerotis</name>
    <dbReference type="NCBI Taxonomy" id="1689449"/>
    <lineage>
        <taxon>Bacteria</taxon>
        <taxon>Bacillati</taxon>
        <taxon>Actinomycetota</taxon>
        <taxon>Actinomycetes</taxon>
        <taxon>Propionibacteriales</taxon>
        <taxon>Propionibacteriaceae</taxon>
        <taxon>Tessaracoccus</taxon>
    </lineage>
</organism>
<accession>A0A553K308</accession>
<feature type="transmembrane region" description="Helical" evidence="9">
    <location>
        <begin position="297"/>
        <end position="316"/>
    </location>
</feature>
<feature type="transmembrane region" description="Helical" evidence="9">
    <location>
        <begin position="113"/>
        <end position="133"/>
    </location>
</feature>
<proteinExistence type="predicted"/>
<dbReference type="Pfam" id="PF00999">
    <property type="entry name" value="Na_H_Exchanger"/>
    <property type="match status" value="1"/>
</dbReference>
<feature type="transmembrane region" description="Helical" evidence="9">
    <location>
        <begin position="85"/>
        <end position="107"/>
    </location>
</feature>
<dbReference type="GO" id="GO:0005886">
    <property type="term" value="C:plasma membrane"/>
    <property type="evidence" value="ECO:0007669"/>
    <property type="project" value="UniProtKB-SubCell"/>
</dbReference>
<feature type="transmembrane region" description="Helical" evidence="9">
    <location>
        <begin position="214"/>
        <end position="234"/>
    </location>
</feature>
<evidence type="ECO:0000313" key="12">
    <source>
        <dbReference type="Proteomes" id="UP000317638"/>
    </source>
</evidence>
<feature type="transmembrane region" description="Helical" evidence="9">
    <location>
        <begin position="328"/>
        <end position="348"/>
    </location>
</feature>
<sequence>MDPAGYLALVAVVAALCQWAAWQLRVPSILLLLVVGFGLGRLVSPDAALGRDVLFGAVTLSVGIILFEGSLSLRLRDVRDLGRPVLRLFSITPLIAWVLITVTAWLLGFSLEVALLVGAILIVTGPTVIGPILRMLRPTRRVAALLKWEGIVVDPIGAILAVLVFQGVLLGRSGDALPQLVGSLLLTIGVAAVLGLGLGWLLEQLVRRHLVPDFLHGVVVLSVAIGSLVLSNSIQSESGLLTVTVLGIYLGNRPELHLRHVQEFSEHLQVLLVGVLFVMLAGRIAPEAVAAIAPRGIVFVLVLVVLVRPASILLGLLGTPVTRQERTLLSFMAPRGIVAAAVTSIFGLEFMHAAESTAEAAAGASGEEAAALQRRAQNLMELAAQAEELVPLVFFVIVCTVAIYGLGVGRLAEKLGLATASPQGVVFVGGSPWMVEAAKALDAADVTTTLVARDYTKLAGARRAGLRSVTANILSDYAAKDMELPGIKSLIAGTPEDEVNATAAREFAHVLGRANVYQLPRSDAETGAGSPRTQTASHLSARTCFHPARTHDQLRQLIEDGYTVKRTKLTEEFTLEQFRERRGDDAVLMFTIADGDVTVVTPEAKIPSVGVTLVALVPPEDPGAARPR</sequence>
<evidence type="ECO:0000256" key="6">
    <source>
        <dbReference type="ARBA" id="ARBA00022989"/>
    </source>
</evidence>
<feature type="transmembrane region" description="Helical" evidence="9">
    <location>
        <begin position="389"/>
        <end position="407"/>
    </location>
</feature>
<keyword evidence="3" id="KW-0050">Antiport</keyword>
<gene>
    <name evidence="11" type="ORF">FOJ82_06355</name>
</gene>
<evidence type="ECO:0000256" key="1">
    <source>
        <dbReference type="ARBA" id="ARBA00004651"/>
    </source>
</evidence>
<evidence type="ECO:0000256" key="5">
    <source>
        <dbReference type="ARBA" id="ARBA00022692"/>
    </source>
</evidence>
<feature type="transmembrane region" description="Helical" evidence="9">
    <location>
        <begin position="268"/>
        <end position="285"/>
    </location>
</feature>
<evidence type="ECO:0000313" key="11">
    <source>
        <dbReference type="EMBL" id="TRY19092.1"/>
    </source>
</evidence>